<evidence type="ECO:0000256" key="7">
    <source>
        <dbReference type="PROSITE-ProRule" id="PRU00042"/>
    </source>
</evidence>
<sequence>MPRQCERKIVRARNRLTLNRHRDMSAVVSLAFLRLLFFSPAIICRPDHPSPFHQGEWPGKSAWQHESQPKNTYPLNKIPSADRKYVLDTGSKPYVCKECHRPFARQDALTRHEKLHLRDMNAKQGTSPQSVPPPSASLDSMASWDARSTSTTTGPVSTSATSRSWDEPQVAQHQDMDTVATDLDFALVWPDSENLFQSLMSSDTTDQWQMPLGTLPFPPVVQDVNGMNFGSPNSFDDRSSSVGAIPSGGGHQAVRDVTEMITSSSSSVTAAVKATSITSVFLDECLHMFFVRFIPTFPILHRATFVFRECTHALLLNAIAIGSLYLGPSDSVAKGEALWRLAHTAVATSWQSLITHNGPYDACKGVQLMITALLGQIYGALSKNRAVRTTSQVFRPLGFFWARHCGMYDSEPYSMENLPSAEAPPAEKEHQWRIWAAREIQQRALLAYYILDGLVAQMSGDGASARHVSNSLSLPSSEGAFDANTADEWLAHMHSQQPDQSSFRVVFRSLFPPVGNFRALDYQFSAFALRVVLEGLQSLISDCDEHDLAVGVPGRSDVRRALAQVHETISMSIHFSAAERLEILLRWHTVCLDTMINSTVLSRHVCSRYNIPQYVSGGCRTVRPDFDLLKWANTEDARRAVLHAIAIQDIVEQLPRGRAHVVHMPSSLFAAATVYVVFSLAGVATVNLPRTIIWQDALLSHSDLNLGHDDIRPASGSETRRFVETEQAITPAPIGGTVRNLLYELNSMQKLFRCLSSQWGIAHDMENIIAQWIQLCHS</sequence>
<evidence type="ECO:0000256" key="5">
    <source>
        <dbReference type="ARBA" id="ARBA00022833"/>
    </source>
</evidence>
<dbReference type="InterPro" id="IPR007219">
    <property type="entry name" value="XnlR_reg_dom"/>
</dbReference>
<feature type="compositionally biased region" description="Low complexity" evidence="8">
    <location>
        <begin position="148"/>
        <end position="162"/>
    </location>
</feature>
<dbReference type="FunFam" id="3.30.160.60:FF:003641">
    <property type="match status" value="1"/>
</dbReference>
<dbReference type="EMBL" id="CDHK01000002">
    <property type="protein sequence ID" value="CEJ56667.1"/>
    <property type="molecule type" value="Genomic_DNA"/>
</dbReference>
<evidence type="ECO:0000256" key="4">
    <source>
        <dbReference type="ARBA" id="ARBA00022771"/>
    </source>
</evidence>
<evidence type="ECO:0000313" key="10">
    <source>
        <dbReference type="EMBL" id="CEJ56667.1"/>
    </source>
</evidence>
<accession>A0A0F7TNW6</accession>
<dbReference type="PANTHER" id="PTHR40626">
    <property type="entry name" value="MIP31509P"/>
    <property type="match status" value="1"/>
</dbReference>
<keyword evidence="11" id="KW-1185">Reference proteome</keyword>
<name>A0A0F7TNW6_PENBI</name>
<evidence type="ECO:0000259" key="9">
    <source>
        <dbReference type="PROSITE" id="PS50157"/>
    </source>
</evidence>
<dbReference type="GO" id="GO:0000785">
    <property type="term" value="C:chromatin"/>
    <property type="evidence" value="ECO:0007669"/>
    <property type="project" value="TreeGrafter"/>
</dbReference>
<keyword evidence="5" id="KW-0862">Zinc</keyword>
<keyword evidence="6" id="KW-0539">Nucleus</keyword>
<dbReference type="InterPro" id="IPR051059">
    <property type="entry name" value="VerF-like"/>
</dbReference>
<evidence type="ECO:0000256" key="3">
    <source>
        <dbReference type="ARBA" id="ARBA00022737"/>
    </source>
</evidence>
<evidence type="ECO:0000256" key="1">
    <source>
        <dbReference type="ARBA" id="ARBA00004123"/>
    </source>
</evidence>
<dbReference type="Gene3D" id="3.30.160.60">
    <property type="entry name" value="Classic Zinc Finger"/>
    <property type="match status" value="1"/>
</dbReference>
<dbReference type="PANTHER" id="PTHR40626:SF14">
    <property type="entry name" value="C2H2 TYPE ZINC FINGER DOMAIN PROTEIN (AFU_ORTHOLOGUE AFUA_1G02360)"/>
    <property type="match status" value="1"/>
</dbReference>
<evidence type="ECO:0000256" key="8">
    <source>
        <dbReference type="SAM" id="MobiDB-lite"/>
    </source>
</evidence>
<dbReference type="InterPro" id="IPR036236">
    <property type="entry name" value="Znf_C2H2_sf"/>
</dbReference>
<feature type="region of interest" description="Disordered" evidence="8">
    <location>
        <begin position="119"/>
        <end position="169"/>
    </location>
</feature>
<dbReference type="GO" id="GO:0005634">
    <property type="term" value="C:nucleus"/>
    <property type="evidence" value="ECO:0007669"/>
    <property type="project" value="UniProtKB-SubCell"/>
</dbReference>
<comment type="subcellular location">
    <subcellularLocation>
        <location evidence="1">Nucleus</location>
    </subcellularLocation>
</comment>
<organism evidence="10 11">
    <name type="scientific">Penicillium brasilianum</name>
    <dbReference type="NCBI Taxonomy" id="104259"/>
    <lineage>
        <taxon>Eukaryota</taxon>
        <taxon>Fungi</taxon>
        <taxon>Dikarya</taxon>
        <taxon>Ascomycota</taxon>
        <taxon>Pezizomycotina</taxon>
        <taxon>Eurotiomycetes</taxon>
        <taxon>Eurotiomycetidae</taxon>
        <taxon>Eurotiales</taxon>
        <taxon>Aspergillaceae</taxon>
        <taxon>Penicillium</taxon>
    </lineage>
</organism>
<dbReference type="GO" id="GO:0000978">
    <property type="term" value="F:RNA polymerase II cis-regulatory region sequence-specific DNA binding"/>
    <property type="evidence" value="ECO:0007669"/>
    <property type="project" value="InterPro"/>
</dbReference>
<feature type="region of interest" description="Disordered" evidence="8">
    <location>
        <begin position="56"/>
        <end position="77"/>
    </location>
</feature>
<dbReference type="CDD" id="cd12148">
    <property type="entry name" value="fungal_TF_MHR"/>
    <property type="match status" value="1"/>
</dbReference>
<evidence type="ECO:0000256" key="2">
    <source>
        <dbReference type="ARBA" id="ARBA00022723"/>
    </source>
</evidence>
<dbReference type="PROSITE" id="PS00028">
    <property type="entry name" value="ZINC_FINGER_C2H2_1"/>
    <property type="match status" value="1"/>
</dbReference>
<evidence type="ECO:0000313" key="11">
    <source>
        <dbReference type="Proteomes" id="UP000042958"/>
    </source>
</evidence>
<dbReference type="OrthoDB" id="3945418at2759"/>
<feature type="compositionally biased region" description="Polar residues" evidence="8">
    <location>
        <begin position="64"/>
        <end position="74"/>
    </location>
</feature>
<dbReference type="STRING" id="104259.A0A0F7TNW6"/>
<protein>
    <submittedName>
        <fullName evidence="10">Putative C2H2 type zinc finger domain protein</fullName>
    </submittedName>
</protein>
<gene>
    <name evidence="10" type="ORF">PMG11_02868</name>
</gene>
<dbReference type="GO" id="GO:0000981">
    <property type="term" value="F:DNA-binding transcription factor activity, RNA polymerase II-specific"/>
    <property type="evidence" value="ECO:0007669"/>
    <property type="project" value="InterPro"/>
</dbReference>
<dbReference type="PROSITE" id="PS50157">
    <property type="entry name" value="ZINC_FINGER_C2H2_2"/>
    <property type="match status" value="1"/>
</dbReference>
<evidence type="ECO:0000256" key="6">
    <source>
        <dbReference type="ARBA" id="ARBA00023242"/>
    </source>
</evidence>
<dbReference type="SMART" id="SM00355">
    <property type="entry name" value="ZnF_C2H2"/>
    <property type="match status" value="1"/>
</dbReference>
<keyword evidence="3" id="KW-0677">Repeat</keyword>
<feature type="domain" description="C2H2-type" evidence="9">
    <location>
        <begin position="94"/>
        <end position="121"/>
    </location>
</feature>
<reference evidence="11" key="1">
    <citation type="journal article" date="2015" name="Genome Announc.">
        <title>Draft genome sequence of the fungus Penicillium brasilianum MG11.</title>
        <authorList>
            <person name="Horn F."/>
            <person name="Linde J."/>
            <person name="Mattern D.J."/>
            <person name="Walther G."/>
            <person name="Guthke R."/>
            <person name="Brakhage A.A."/>
            <person name="Valiante V."/>
        </authorList>
    </citation>
    <scope>NUCLEOTIDE SEQUENCE [LARGE SCALE GENOMIC DNA]</scope>
    <source>
        <strain evidence="11">MG11</strain>
    </source>
</reference>
<dbReference type="GO" id="GO:0006351">
    <property type="term" value="P:DNA-templated transcription"/>
    <property type="evidence" value="ECO:0007669"/>
    <property type="project" value="InterPro"/>
</dbReference>
<keyword evidence="4 7" id="KW-0863">Zinc-finger</keyword>
<dbReference type="SUPFAM" id="SSF57667">
    <property type="entry name" value="beta-beta-alpha zinc fingers"/>
    <property type="match status" value="1"/>
</dbReference>
<dbReference type="GO" id="GO:0008270">
    <property type="term" value="F:zinc ion binding"/>
    <property type="evidence" value="ECO:0007669"/>
    <property type="project" value="UniProtKB-KW"/>
</dbReference>
<dbReference type="AlphaFoldDB" id="A0A0F7TNW6"/>
<proteinExistence type="predicted"/>
<dbReference type="Proteomes" id="UP000042958">
    <property type="component" value="Unassembled WGS sequence"/>
</dbReference>
<dbReference type="InterPro" id="IPR013087">
    <property type="entry name" value="Znf_C2H2_type"/>
</dbReference>
<keyword evidence="2" id="KW-0479">Metal-binding</keyword>
<dbReference type="Pfam" id="PF04082">
    <property type="entry name" value="Fungal_trans"/>
    <property type="match status" value="1"/>
</dbReference>